<evidence type="ECO:0000313" key="1">
    <source>
        <dbReference type="EMBL" id="KAJ7570569.1"/>
    </source>
</evidence>
<comment type="caution">
    <text evidence="1">The sequence shown here is derived from an EMBL/GenBank/DDBJ whole genome shotgun (WGS) entry which is preliminary data.</text>
</comment>
<keyword evidence="2" id="KW-1185">Reference proteome</keyword>
<reference evidence="2" key="1">
    <citation type="journal article" date="2024" name="Proc. Natl. Acad. Sci. U.S.A.">
        <title>Extraordinary preservation of gene collinearity over three hundred million years revealed in homosporous lycophytes.</title>
        <authorList>
            <person name="Li C."/>
            <person name="Wickell D."/>
            <person name="Kuo L.Y."/>
            <person name="Chen X."/>
            <person name="Nie B."/>
            <person name="Liao X."/>
            <person name="Peng D."/>
            <person name="Ji J."/>
            <person name="Jenkins J."/>
            <person name="Williams M."/>
            <person name="Shu S."/>
            <person name="Plott C."/>
            <person name="Barry K."/>
            <person name="Rajasekar S."/>
            <person name="Grimwood J."/>
            <person name="Han X."/>
            <person name="Sun S."/>
            <person name="Hou Z."/>
            <person name="He W."/>
            <person name="Dai G."/>
            <person name="Sun C."/>
            <person name="Schmutz J."/>
            <person name="Leebens-Mack J.H."/>
            <person name="Li F.W."/>
            <person name="Wang L."/>
        </authorList>
    </citation>
    <scope>NUCLEOTIDE SEQUENCE [LARGE SCALE GENOMIC DNA]</scope>
    <source>
        <strain evidence="2">cv. PW_Plant_1</strain>
    </source>
</reference>
<protein>
    <submittedName>
        <fullName evidence="1">Uncharacterized protein</fullName>
    </submittedName>
</protein>
<sequence>MAEEEEEERATRVRVFVGGLGASVSEDDLGRMMGALGRVHSVEMVRSKERDFAYVEFEAVSAAALSKLFSTYNGCKWKGGRLRVEKAKEHYLLRLQCELAAEAKSVPDAGNIKIEKINGQTKRTTQSKGLKIYFPKTKKVKLVSDKGLGKHKRSFQRVESLPLCLLSACSCEEHKEIEDASHKTDILLQYEFERNARVMEQLESRWDSSKKSQRPDICIAEAKIHVGSDNHTYEMPRGTFYLPSTDQPQVLQAETDGKANMISGSRQLLKSGKDVSARSSKKTLNLHSRVDNENGKLFKHAIECPTQLASVNTVPEGNKKNLGKIWEKHTSEFSTQSPSLSAVPEGYRKDLAKSRNIIDNPGTKRPASCNIWEKAFKAAAGTNVASSYNVQGAALQLSDDDQMQDFSGDHHEEKRLGDIDISETAKCMDAEENVTDTLLLNTRGSVIMENTLASKVANEKPDIDWTETGALAKMDPPESKNLAFSQKESETEETLVQEPTNKGLGDGSKWVQRASWKSLVGDTGVVAFSLRSIIYSSNLLQSLSENADSQMINIRTKSQPPTCDSEPQMEASLFEAAMPCSSSRAVERRSTVKKNSADTRQLGKYLAKGGDDEMQARVTQTKSELQKLGTEFPKKAQSVEKLEDASNKFNRALSWRTDHEIQRPESETHLVAQMEEVPEVSPPLKDLPGSQICSFMRSPNAEQEWLALKAELKVDYKGKHKAAMRRMNKMRPSRF</sequence>
<evidence type="ECO:0000313" key="2">
    <source>
        <dbReference type="Proteomes" id="UP001162992"/>
    </source>
</evidence>
<organism evidence="1 2">
    <name type="scientific">Diphasiastrum complanatum</name>
    <name type="common">Issler's clubmoss</name>
    <name type="synonym">Lycopodium complanatum</name>
    <dbReference type="NCBI Taxonomy" id="34168"/>
    <lineage>
        <taxon>Eukaryota</taxon>
        <taxon>Viridiplantae</taxon>
        <taxon>Streptophyta</taxon>
        <taxon>Embryophyta</taxon>
        <taxon>Tracheophyta</taxon>
        <taxon>Lycopodiopsida</taxon>
        <taxon>Lycopodiales</taxon>
        <taxon>Lycopodiaceae</taxon>
        <taxon>Lycopodioideae</taxon>
        <taxon>Diphasiastrum</taxon>
    </lineage>
</organism>
<dbReference type="Proteomes" id="UP001162992">
    <property type="component" value="Chromosome 1"/>
</dbReference>
<name>A0ACC2EVI5_DIPCM</name>
<proteinExistence type="predicted"/>
<dbReference type="EMBL" id="CM055092">
    <property type="protein sequence ID" value="KAJ7570569.1"/>
    <property type="molecule type" value="Genomic_DNA"/>
</dbReference>
<accession>A0ACC2EVI5</accession>
<gene>
    <name evidence="1" type="ORF">O6H91_01G126200</name>
</gene>